<comment type="subcellular location">
    <subcellularLocation>
        <location evidence="2">Cell septum</location>
    </subcellularLocation>
</comment>
<dbReference type="Gene3D" id="3.40.50.2300">
    <property type="match status" value="1"/>
</dbReference>
<dbReference type="Proteomes" id="UP000218785">
    <property type="component" value="Chromosome"/>
</dbReference>
<dbReference type="PROSITE" id="PS50110">
    <property type="entry name" value="RESPONSE_REGULATORY"/>
    <property type="match status" value="1"/>
</dbReference>
<keyword evidence="2" id="KW-0902">Two-component regulatory system</keyword>
<gene>
    <name evidence="6" type="ORF">NIES37_30750</name>
</gene>
<protein>
    <recommendedName>
        <fullName evidence="2">Protein PatA</fullName>
    </recommendedName>
</protein>
<dbReference type="RefSeq" id="WP_096576983.1">
    <property type="nucleotide sequence ID" value="NZ_CAWNJS010000001.1"/>
</dbReference>
<dbReference type="PANTHER" id="PTHR44591">
    <property type="entry name" value="STRESS RESPONSE REGULATOR PROTEIN 1"/>
    <property type="match status" value="1"/>
</dbReference>
<comment type="induction">
    <text evidence="2">By nitrogen starvation.</text>
</comment>
<reference evidence="6 7" key="1">
    <citation type="submission" date="2017-06" db="EMBL/GenBank/DDBJ databases">
        <title>Genome sequencing of cyanobaciteial culture collection at National Institute for Environmental Studies (NIES).</title>
        <authorList>
            <person name="Hirose Y."/>
            <person name="Shimura Y."/>
            <person name="Fujisawa T."/>
            <person name="Nakamura Y."/>
            <person name="Kawachi M."/>
        </authorList>
    </citation>
    <scope>NUCLEOTIDE SEQUENCE [LARGE SCALE GENOMIC DNA]</scope>
    <source>
        <strain evidence="6 7">NIES-37</strain>
    </source>
</reference>
<evidence type="ECO:0000256" key="3">
    <source>
        <dbReference type="PROSITE-ProRule" id="PRU00169"/>
    </source>
</evidence>
<name>A0A1Z4N026_9CYAN</name>
<evidence type="ECO:0000259" key="5">
    <source>
        <dbReference type="PROSITE" id="PS50110"/>
    </source>
</evidence>
<dbReference type="InterPro" id="IPR011006">
    <property type="entry name" value="CheY-like_superfamily"/>
</dbReference>
<dbReference type="EMBL" id="AP018248">
    <property type="protein sequence ID" value="BAY99096.1"/>
    <property type="molecule type" value="Genomic_DNA"/>
</dbReference>
<dbReference type="Pfam" id="PF14332">
    <property type="entry name" value="DUF4388"/>
    <property type="match status" value="1"/>
</dbReference>
<dbReference type="SMART" id="SM00448">
    <property type="entry name" value="REC"/>
    <property type="match status" value="1"/>
</dbReference>
<comment type="function">
    <text evidence="2">Controls heterocyst pattern formation.</text>
</comment>
<proteinExistence type="evidence at transcript level"/>
<dbReference type="InterPro" id="IPR001789">
    <property type="entry name" value="Sig_transdc_resp-reg_receiver"/>
</dbReference>
<dbReference type="GO" id="GO:0000160">
    <property type="term" value="P:phosphorelay signal transduction system"/>
    <property type="evidence" value="ECO:0007669"/>
    <property type="project" value="UniProtKB-KW"/>
</dbReference>
<dbReference type="InterPro" id="IPR025497">
    <property type="entry name" value="PatA-like_N"/>
</dbReference>
<feature type="modified residue" description="4-aspartylphosphate" evidence="3">
    <location>
        <position position="307"/>
    </location>
</feature>
<sequence>MKTLPISRYRFFQKLQPLSLLKKITNKSVTGCLQVFSPSGSWSIYIEEGKLIYACYSEKMFESLYKNLQRLSQQISTLPKGIDQQLRAIFETGIENQAIPNPDYLAICWLVNQKYLSSSQAGIIIEQLALEVLDSFLKLEEGSYEFIPESFLDDLPKFCYLNLRLLVEQCQKYRGAATFGDKSSLSKGHLKPQFSQKPGSQFARQTPSPSLGTTPPVFPKQGSHQVAETSDNLTANLQQTDNQFHQLEPATTDQRLYTIFCIDDSPSVLNAIKSFLDEQMFSVIGVTDSLKALMEILRTKPDLILLDINMPHLDGYELCSLLRKHSQFKNTPVIMVTAKTGLIDRAKAKIVKASGYLTKPFTQGDLLKIIFQHMV</sequence>
<evidence type="ECO:0000256" key="1">
    <source>
        <dbReference type="ARBA" id="ARBA00022553"/>
    </source>
</evidence>
<dbReference type="KEGG" id="ttq:NIES37_30750"/>
<dbReference type="Pfam" id="PF00072">
    <property type="entry name" value="Response_reg"/>
    <property type="match status" value="1"/>
</dbReference>
<keyword evidence="1 3" id="KW-0597">Phosphoprotein</keyword>
<dbReference type="PANTHER" id="PTHR44591:SF3">
    <property type="entry name" value="RESPONSE REGULATORY DOMAIN-CONTAINING PROTEIN"/>
    <property type="match status" value="1"/>
</dbReference>
<dbReference type="GO" id="GO:0043158">
    <property type="term" value="P:heterocyst development"/>
    <property type="evidence" value="ECO:0007669"/>
    <property type="project" value="UniProtKB-KW"/>
</dbReference>
<dbReference type="SUPFAM" id="SSF52172">
    <property type="entry name" value="CheY-like"/>
    <property type="match status" value="1"/>
</dbReference>
<evidence type="ECO:0000313" key="6">
    <source>
        <dbReference type="EMBL" id="BAY99096.1"/>
    </source>
</evidence>
<feature type="domain" description="Response regulatory" evidence="5">
    <location>
        <begin position="258"/>
        <end position="374"/>
    </location>
</feature>
<keyword evidence="7" id="KW-1185">Reference proteome</keyword>
<accession>A0A1Z4N026</accession>
<evidence type="ECO:0000256" key="4">
    <source>
        <dbReference type="SAM" id="MobiDB-lite"/>
    </source>
</evidence>
<dbReference type="PIRSF" id="PIRSF005897">
    <property type="entry name" value="RR_PatA"/>
    <property type="match status" value="1"/>
</dbReference>
<evidence type="ECO:0000256" key="2">
    <source>
        <dbReference type="PIRNR" id="PIRNR005897"/>
    </source>
</evidence>
<dbReference type="GO" id="GO:0030428">
    <property type="term" value="C:cell septum"/>
    <property type="evidence" value="ECO:0007669"/>
    <property type="project" value="UniProtKB-SubCell"/>
</dbReference>
<evidence type="ECO:0000313" key="7">
    <source>
        <dbReference type="Proteomes" id="UP000218785"/>
    </source>
</evidence>
<dbReference type="InterPro" id="IPR050595">
    <property type="entry name" value="Bact_response_regulator"/>
</dbReference>
<dbReference type="InterPro" id="IPR024186">
    <property type="entry name" value="Sig_transdc_resp-reg_PatA"/>
</dbReference>
<feature type="compositionally biased region" description="Polar residues" evidence="4">
    <location>
        <begin position="193"/>
        <end position="213"/>
    </location>
</feature>
<organism evidence="6 7">
    <name type="scientific">Tolypothrix tenuis PCC 7101</name>
    <dbReference type="NCBI Taxonomy" id="231146"/>
    <lineage>
        <taxon>Bacteria</taxon>
        <taxon>Bacillati</taxon>
        <taxon>Cyanobacteriota</taxon>
        <taxon>Cyanophyceae</taxon>
        <taxon>Nostocales</taxon>
        <taxon>Tolypothrichaceae</taxon>
        <taxon>Tolypothrix</taxon>
    </lineage>
</organism>
<dbReference type="AlphaFoldDB" id="A0A1Z4N026"/>
<keyword evidence="2" id="KW-0364">Heterocyst</keyword>
<feature type="region of interest" description="Disordered" evidence="4">
    <location>
        <begin position="183"/>
        <end position="223"/>
    </location>
</feature>